<gene>
    <name evidence="1" type="ORF">METZ01_LOCUS185864</name>
</gene>
<reference evidence="1" key="1">
    <citation type="submission" date="2018-05" db="EMBL/GenBank/DDBJ databases">
        <authorList>
            <person name="Lanie J.A."/>
            <person name="Ng W.-L."/>
            <person name="Kazmierczak K.M."/>
            <person name="Andrzejewski T.M."/>
            <person name="Davidsen T.M."/>
            <person name="Wayne K.J."/>
            <person name="Tettelin H."/>
            <person name="Glass J.I."/>
            <person name="Rusch D."/>
            <person name="Podicherti R."/>
            <person name="Tsui H.-C.T."/>
            <person name="Winkler M.E."/>
        </authorList>
    </citation>
    <scope>NUCLEOTIDE SEQUENCE</scope>
</reference>
<dbReference type="EMBL" id="UINC01037472">
    <property type="protein sequence ID" value="SVB33010.1"/>
    <property type="molecule type" value="Genomic_DNA"/>
</dbReference>
<evidence type="ECO:0008006" key="2">
    <source>
        <dbReference type="Google" id="ProtNLM"/>
    </source>
</evidence>
<dbReference type="AlphaFoldDB" id="A0A382D3L3"/>
<evidence type="ECO:0000313" key="1">
    <source>
        <dbReference type="EMBL" id="SVB33010.1"/>
    </source>
</evidence>
<protein>
    <recommendedName>
        <fullName evidence="2">PPM-type phosphatase domain-containing protein</fullName>
    </recommendedName>
</protein>
<name>A0A382D3L3_9ZZZZ</name>
<accession>A0A382D3L3</accession>
<sequence length="49" mass="5460">GYEAVMGCIQNNKNEDPETIKNTLLDLGDNWLNGVPLQDDITIVVVKKM</sequence>
<proteinExistence type="predicted"/>
<feature type="non-terminal residue" evidence="1">
    <location>
        <position position="1"/>
    </location>
</feature>
<organism evidence="1">
    <name type="scientific">marine metagenome</name>
    <dbReference type="NCBI Taxonomy" id="408172"/>
    <lineage>
        <taxon>unclassified sequences</taxon>
        <taxon>metagenomes</taxon>
        <taxon>ecological metagenomes</taxon>
    </lineage>
</organism>